<dbReference type="RefSeq" id="YP_009492210.1">
    <property type="nucleotide sequence ID" value="NC_037922.1"/>
</dbReference>
<reference evidence="1" key="1">
    <citation type="journal article" date="2018" name="Am. J. Bot.">
        <title>Organellar phylogenomics inform systematics in the green algal family Hydrodictyaceae (Chlorophyceae) and provide clues to the complex evolutionary history of plastid genomes in the green algal tree of life.</title>
        <authorList>
            <person name="McManus H.A."/>
            <person name="Fucikova K."/>
            <person name="Lewis P.O."/>
            <person name="Lewis L.A."/>
            <person name="Karol K.G."/>
        </authorList>
    </citation>
    <scope>NUCLEOTIDE SEQUENCE</scope>
</reference>
<proteinExistence type="predicted"/>
<name>A0A2U8GJT3_9CHLO</name>
<evidence type="ECO:0000313" key="1">
    <source>
        <dbReference type="EMBL" id="AWI68899.1"/>
    </source>
</evidence>
<accession>A0A2U8GJT3</accession>
<protein>
    <submittedName>
        <fullName evidence="1">Uncharacterized protein</fullName>
    </submittedName>
</protein>
<dbReference type="GeneID" id="36951943"/>
<dbReference type="AlphaFoldDB" id="A0A2U8GJT3"/>
<keyword evidence="1" id="KW-0150">Chloroplast</keyword>
<sequence>MIPSHRRRRSETLSSSFVNLQIINQRLMKDSLGFTIIEDVAGLAERRNRRFQKEEPNPLVFFRLRLLEIDEDERRCEEKMRRRLTKEDSERIAPSVDSAKRSASFGIAPSVWHSQTEESKTKEAEELFNFFCCFFLYFTIQNSKQQFFYAE</sequence>
<geneLocation type="chloroplast" evidence="1"/>
<keyword evidence="1" id="KW-0934">Plastid</keyword>
<dbReference type="EMBL" id="MF276985">
    <property type="protein sequence ID" value="AWI68899.1"/>
    <property type="molecule type" value="Genomic_DNA"/>
</dbReference>
<organism evidence="1">
    <name type="scientific">Pseudopediastrum sp. CL0201VA</name>
    <dbReference type="NCBI Taxonomy" id="2184484"/>
    <lineage>
        <taxon>Eukaryota</taxon>
        <taxon>Viridiplantae</taxon>
        <taxon>Chlorophyta</taxon>
        <taxon>core chlorophytes</taxon>
        <taxon>Chlorophyceae</taxon>
        <taxon>CS clade</taxon>
        <taxon>Sphaeropleales</taxon>
        <taxon>Hydrodictyaceae</taxon>
        <taxon>Pseudopediastrum</taxon>
    </lineage>
</organism>